<proteinExistence type="predicted"/>
<dbReference type="Pfam" id="PF10321">
    <property type="entry name" value="7TM_GPCR_Srt"/>
    <property type="match status" value="1"/>
</dbReference>
<accession>A0ABR1E4V1</accession>
<reference evidence="2 3" key="1">
    <citation type="submission" date="2023-08" db="EMBL/GenBank/DDBJ databases">
        <title>A Necator americanus chromosomal reference genome.</title>
        <authorList>
            <person name="Ilik V."/>
            <person name="Petrzelkova K.J."/>
            <person name="Pardy F."/>
            <person name="Fuh T."/>
            <person name="Niatou-Singa F.S."/>
            <person name="Gouil Q."/>
            <person name="Baker L."/>
            <person name="Ritchie M.E."/>
            <person name="Jex A.R."/>
            <person name="Gazzola D."/>
            <person name="Li H."/>
            <person name="Toshio Fujiwara R."/>
            <person name="Zhan B."/>
            <person name="Aroian R.V."/>
            <person name="Pafco B."/>
            <person name="Schwarz E.M."/>
        </authorList>
    </citation>
    <scope>NUCLEOTIDE SEQUENCE [LARGE SCALE GENOMIC DNA]</scope>
    <source>
        <strain evidence="2 3">Aroian</strain>
        <tissue evidence="2">Whole animal</tissue>
    </source>
</reference>
<organism evidence="2 3">
    <name type="scientific">Necator americanus</name>
    <name type="common">Human hookworm</name>
    <dbReference type="NCBI Taxonomy" id="51031"/>
    <lineage>
        <taxon>Eukaryota</taxon>
        <taxon>Metazoa</taxon>
        <taxon>Ecdysozoa</taxon>
        <taxon>Nematoda</taxon>
        <taxon>Chromadorea</taxon>
        <taxon>Rhabditida</taxon>
        <taxon>Rhabditina</taxon>
        <taxon>Rhabditomorpha</taxon>
        <taxon>Strongyloidea</taxon>
        <taxon>Ancylostomatidae</taxon>
        <taxon>Bunostominae</taxon>
        <taxon>Necator</taxon>
    </lineage>
</organism>
<feature type="transmembrane region" description="Helical" evidence="1">
    <location>
        <begin position="238"/>
        <end position="261"/>
    </location>
</feature>
<dbReference type="EMBL" id="JAVFWL010000005">
    <property type="protein sequence ID" value="KAK6757568.1"/>
    <property type="molecule type" value="Genomic_DNA"/>
</dbReference>
<keyword evidence="3" id="KW-1185">Reference proteome</keyword>
<keyword evidence="1" id="KW-1133">Transmembrane helix</keyword>
<dbReference type="InterPro" id="IPR019425">
    <property type="entry name" value="7TM_GPCR_serpentine_rcpt_Srt"/>
</dbReference>
<feature type="transmembrane region" description="Helical" evidence="1">
    <location>
        <begin position="129"/>
        <end position="151"/>
    </location>
</feature>
<evidence type="ECO:0008006" key="4">
    <source>
        <dbReference type="Google" id="ProtNLM"/>
    </source>
</evidence>
<evidence type="ECO:0000313" key="3">
    <source>
        <dbReference type="Proteomes" id="UP001303046"/>
    </source>
</evidence>
<comment type="caution">
    <text evidence="2">The sequence shown here is derived from an EMBL/GenBank/DDBJ whole genome shotgun (WGS) entry which is preliminary data.</text>
</comment>
<keyword evidence="1" id="KW-0812">Transmembrane</keyword>
<dbReference type="Proteomes" id="UP001303046">
    <property type="component" value="Unassembled WGS sequence"/>
</dbReference>
<feature type="transmembrane region" description="Helical" evidence="1">
    <location>
        <begin position="12"/>
        <end position="35"/>
    </location>
</feature>
<evidence type="ECO:0000256" key="1">
    <source>
        <dbReference type="SAM" id="Phobius"/>
    </source>
</evidence>
<protein>
    <recommendedName>
        <fullName evidence="4">7TM GPCR serpentine receptor class x (Srx) domain-containing protein</fullName>
    </recommendedName>
</protein>
<feature type="transmembrane region" description="Helical" evidence="1">
    <location>
        <begin position="47"/>
        <end position="67"/>
    </location>
</feature>
<name>A0ABR1E4V1_NECAM</name>
<sequence>MGNETVSFQESIFVGITYFLFATILLLIYIVYNLVLLRDYEFRKLQAFRLMIFLGLLDCTQLLGHMSSGFLTIRKDINNNYPYLSQVLGGILNSAWVGLFPLTLIIAINSFSWSYGSNYASAVMSDIEYFVSVTCIGFTLLVYIMIAVAIYKRFLELNIPEYAVPYTTSACVSCVAPAKIVAPAPVVAPAAVVAPAPVMAPVAVVAPTTFVAAAPVMAPTAVVAPAPVMTSALLSYPVNLVTILTHLWSTAVIITLMVMVFRGGLLTFAMD</sequence>
<feature type="transmembrane region" description="Helical" evidence="1">
    <location>
        <begin position="87"/>
        <end position="108"/>
    </location>
</feature>
<gene>
    <name evidence="2" type="primary">Necator_chrV.g20195</name>
    <name evidence="2" type="ORF">RB195_015403</name>
</gene>
<keyword evidence="1" id="KW-0472">Membrane</keyword>
<evidence type="ECO:0000313" key="2">
    <source>
        <dbReference type="EMBL" id="KAK6757568.1"/>
    </source>
</evidence>